<accession>A0A418MYE1</accession>
<keyword evidence="3" id="KW-1003">Cell membrane</keyword>
<dbReference type="PROSITE" id="PS50850">
    <property type="entry name" value="MFS"/>
    <property type="match status" value="1"/>
</dbReference>
<feature type="transmembrane region" description="Helical" evidence="8">
    <location>
        <begin position="219"/>
        <end position="237"/>
    </location>
</feature>
<feature type="domain" description="Major facilitator superfamily (MFS) profile" evidence="9">
    <location>
        <begin position="129"/>
        <end position="338"/>
    </location>
</feature>
<dbReference type="GO" id="GO:0022857">
    <property type="term" value="F:transmembrane transporter activity"/>
    <property type="evidence" value="ECO:0007669"/>
    <property type="project" value="InterPro"/>
</dbReference>
<dbReference type="InterPro" id="IPR020846">
    <property type="entry name" value="MFS_dom"/>
</dbReference>
<feature type="transmembrane region" description="Helical" evidence="8">
    <location>
        <begin position="194"/>
        <end position="213"/>
    </location>
</feature>
<evidence type="ECO:0000256" key="3">
    <source>
        <dbReference type="ARBA" id="ARBA00022475"/>
    </source>
</evidence>
<evidence type="ECO:0000256" key="6">
    <source>
        <dbReference type="ARBA" id="ARBA00023136"/>
    </source>
</evidence>
<protein>
    <submittedName>
        <fullName evidence="10">MFS transporter</fullName>
    </submittedName>
</protein>
<keyword evidence="4 8" id="KW-0812">Transmembrane</keyword>
<keyword evidence="11" id="KW-1185">Reference proteome</keyword>
<feature type="transmembrane region" description="Helical" evidence="8">
    <location>
        <begin position="132"/>
        <end position="156"/>
    </location>
</feature>
<dbReference type="PANTHER" id="PTHR23513:SF11">
    <property type="entry name" value="STAPHYLOFERRIN A TRANSPORTER"/>
    <property type="match status" value="1"/>
</dbReference>
<dbReference type="CDD" id="cd06173">
    <property type="entry name" value="MFS_MefA_like"/>
    <property type="match status" value="1"/>
</dbReference>
<organism evidence="10 11">
    <name type="scientific">Micromonospora radicis</name>
    <dbReference type="NCBI Taxonomy" id="1894971"/>
    <lineage>
        <taxon>Bacteria</taxon>
        <taxon>Bacillati</taxon>
        <taxon>Actinomycetota</taxon>
        <taxon>Actinomycetes</taxon>
        <taxon>Micromonosporales</taxon>
        <taxon>Micromonosporaceae</taxon>
        <taxon>Micromonospora</taxon>
    </lineage>
</organism>
<evidence type="ECO:0000256" key="8">
    <source>
        <dbReference type="SAM" id="Phobius"/>
    </source>
</evidence>
<evidence type="ECO:0000256" key="5">
    <source>
        <dbReference type="ARBA" id="ARBA00022989"/>
    </source>
</evidence>
<evidence type="ECO:0000313" key="10">
    <source>
        <dbReference type="EMBL" id="RIV39703.1"/>
    </source>
</evidence>
<dbReference type="GO" id="GO:0005886">
    <property type="term" value="C:plasma membrane"/>
    <property type="evidence" value="ECO:0007669"/>
    <property type="project" value="UniProtKB-SubCell"/>
</dbReference>
<dbReference type="EMBL" id="QXEC01000005">
    <property type="protein sequence ID" value="RIV39703.1"/>
    <property type="molecule type" value="Genomic_DNA"/>
</dbReference>
<reference evidence="10 11" key="1">
    <citation type="submission" date="2018-08" db="EMBL/GenBank/DDBJ databases">
        <title>Jishengella sp. nov., isolated from a root of Azadirachta indica A. Juss. var. siamensis Valenton.</title>
        <authorList>
            <person name="Kuncharoen N."/>
            <person name="Tanasupawat S."/>
            <person name="Kudo T."/>
            <person name="Ohkuma M."/>
        </authorList>
    </citation>
    <scope>NUCLEOTIDE SEQUENCE [LARGE SCALE GENOMIC DNA]</scope>
    <source>
        <strain evidence="10 11">AZ1-13</strain>
    </source>
</reference>
<comment type="caution">
    <text evidence="10">The sequence shown here is derived from an EMBL/GenBank/DDBJ whole genome shotgun (WGS) entry which is preliminary data.</text>
</comment>
<gene>
    <name evidence="10" type="ORF">D2L64_07775</name>
</gene>
<evidence type="ECO:0000256" key="7">
    <source>
        <dbReference type="SAM" id="MobiDB-lite"/>
    </source>
</evidence>
<feature type="region of interest" description="Disordered" evidence="7">
    <location>
        <begin position="1"/>
        <end position="109"/>
    </location>
</feature>
<name>A0A418MYE1_9ACTN</name>
<dbReference type="InterPro" id="IPR010290">
    <property type="entry name" value="TM_effector"/>
</dbReference>
<evidence type="ECO:0000256" key="1">
    <source>
        <dbReference type="ARBA" id="ARBA00004651"/>
    </source>
</evidence>
<dbReference type="Gene3D" id="1.20.1250.20">
    <property type="entry name" value="MFS general substrate transporter like domains"/>
    <property type="match status" value="1"/>
</dbReference>
<dbReference type="InterPro" id="IPR036259">
    <property type="entry name" value="MFS_trans_sf"/>
</dbReference>
<keyword evidence="5 8" id="KW-1133">Transmembrane helix</keyword>
<dbReference type="Pfam" id="PF05977">
    <property type="entry name" value="MFS_3"/>
    <property type="match status" value="1"/>
</dbReference>
<keyword evidence="2" id="KW-0813">Transport</keyword>
<feature type="transmembrane region" description="Helical" evidence="8">
    <location>
        <begin position="288"/>
        <end position="307"/>
    </location>
</feature>
<dbReference type="AlphaFoldDB" id="A0A418MYE1"/>
<feature type="compositionally biased region" description="Basic and acidic residues" evidence="7">
    <location>
        <begin position="68"/>
        <end position="87"/>
    </location>
</feature>
<evidence type="ECO:0000256" key="4">
    <source>
        <dbReference type="ARBA" id="ARBA00022692"/>
    </source>
</evidence>
<feature type="compositionally biased region" description="Basic residues" evidence="7">
    <location>
        <begin position="1"/>
        <end position="23"/>
    </location>
</feature>
<feature type="transmembrane region" description="Helical" evidence="8">
    <location>
        <begin position="162"/>
        <end position="187"/>
    </location>
</feature>
<evidence type="ECO:0000313" key="11">
    <source>
        <dbReference type="Proteomes" id="UP000283832"/>
    </source>
</evidence>
<keyword evidence="6 8" id="KW-0472">Membrane</keyword>
<evidence type="ECO:0000256" key="2">
    <source>
        <dbReference type="ARBA" id="ARBA00022448"/>
    </source>
</evidence>
<comment type="subcellular location">
    <subcellularLocation>
        <location evidence="1">Cell membrane</location>
        <topology evidence="1">Multi-pass membrane protein</topology>
    </subcellularLocation>
</comment>
<dbReference type="SUPFAM" id="SSF103473">
    <property type="entry name" value="MFS general substrate transporter"/>
    <property type="match status" value="1"/>
</dbReference>
<dbReference type="Proteomes" id="UP000283832">
    <property type="component" value="Unassembled WGS sequence"/>
</dbReference>
<sequence length="338" mass="34962">MARPVAHRRRRQPLPHHHRHPVRRGQLQARAGRDLAARPGGGPGAVAPAPPRARVKARRAGIGSTTHRTFDRRAPGTENDVRSEPEPSRPAAGSTPPGGAVLVPPGGGVPTPPRRVHWAGAVAALGCRPFRAFWVGAVCASTATWMLNLTVPLLLYQATGRALWAGLGAFAQFVPAMLGSPVGGVLADRLPRRGVLAATQLVALVVAVVLALVSRAGTTAPLALLALVAAAGAANGVQTPAWQSLIPQLVPARHLLNAIALNAMQANLARALGPVLATAVLVRFGATAAFLVAAGANVLMLLALVLVRPRPTGARAPGESMLARLRAGIRHTRRVPGC</sequence>
<proteinExistence type="predicted"/>
<dbReference type="PANTHER" id="PTHR23513">
    <property type="entry name" value="INTEGRAL MEMBRANE EFFLUX PROTEIN-RELATED"/>
    <property type="match status" value="1"/>
</dbReference>
<evidence type="ECO:0000259" key="9">
    <source>
        <dbReference type="PROSITE" id="PS50850"/>
    </source>
</evidence>